<evidence type="ECO:0000259" key="3">
    <source>
        <dbReference type="Pfam" id="PF24181"/>
    </source>
</evidence>
<feature type="compositionally biased region" description="Basic and acidic residues" evidence="1">
    <location>
        <begin position="752"/>
        <end position="775"/>
    </location>
</feature>
<evidence type="ECO:0008006" key="6">
    <source>
        <dbReference type="Google" id="ProtNLM"/>
    </source>
</evidence>
<evidence type="ECO:0000256" key="1">
    <source>
        <dbReference type="SAM" id="MobiDB-lite"/>
    </source>
</evidence>
<dbReference type="InterPro" id="IPR052587">
    <property type="entry name" value="TELO2-interacting_protein_1"/>
</dbReference>
<dbReference type="InterPro" id="IPR011989">
    <property type="entry name" value="ARM-like"/>
</dbReference>
<dbReference type="KEGG" id="cput:CONPUDRAFT_115994"/>
<dbReference type="AlphaFoldDB" id="A0A5M3N7E7"/>
<feature type="region of interest" description="Disordered" evidence="1">
    <location>
        <begin position="503"/>
        <end position="523"/>
    </location>
</feature>
<dbReference type="InterPro" id="IPR057566">
    <property type="entry name" value="TPR_TTI1_N"/>
</dbReference>
<dbReference type="OrthoDB" id="49511at2759"/>
<feature type="compositionally biased region" description="Basic and acidic residues" evidence="1">
    <location>
        <begin position="506"/>
        <end position="523"/>
    </location>
</feature>
<dbReference type="PANTHER" id="PTHR18460:SF3">
    <property type="entry name" value="TELO2-INTERACTING PROTEIN 1 HOMOLOG"/>
    <property type="match status" value="1"/>
</dbReference>
<evidence type="ECO:0000313" key="4">
    <source>
        <dbReference type="EMBL" id="EIW87014.1"/>
    </source>
</evidence>
<evidence type="ECO:0000313" key="5">
    <source>
        <dbReference type="Proteomes" id="UP000053558"/>
    </source>
</evidence>
<feature type="compositionally biased region" description="Basic and acidic residues" evidence="1">
    <location>
        <begin position="12"/>
        <end position="21"/>
    </location>
</feature>
<proteinExistence type="predicted"/>
<feature type="domain" description="TTI1 N-terminal TPR" evidence="2">
    <location>
        <begin position="18"/>
        <end position="259"/>
    </location>
</feature>
<name>A0A5M3N7E7_CONPW</name>
<comment type="caution">
    <text evidence="4">The sequence shown here is derived from an EMBL/GenBank/DDBJ whole genome shotgun (WGS) entry which is preliminary data.</text>
</comment>
<dbReference type="OMA" id="PHPKKPW"/>
<dbReference type="RefSeq" id="XP_007763637.1">
    <property type="nucleotide sequence ID" value="XM_007765447.1"/>
</dbReference>
<feature type="region of interest" description="Disordered" evidence="1">
    <location>
        <begin position="739"/>
        <end position="778"/>
    </location>
</feature>
<feature type="domain" description="TTI1 C-terminal TPR" evidence="3">
    <location>
        <begin position="692"/>
        <end position="971"/>
    </location>
</feature>
<evidence type="ECO:0000259" key="2">
    <source>
        <dbReference type="Pfam" id="PF24173"/>
    </source>
</evidence>
<dbReference type="EMBL" id="JH711573">
    <property type="protein sequence ID" value="EIW87014.1"/>
    <property type="molecule type" value="Genomic_DNA"/>
</dbReference>
<dbReference type="Pfam" id="PF21547">
    <property type="entry name" value="TTI1"/>
    <property type="match status" value="1"/>
</dbReference>
<dbReference type="SUPFAM" id="SSF48371">
    <property type="entry name" value="ARM repeat"/>
    <property type="match status" value="1"/>
</dbReference>
<dbReference type="Pfam" id="PF24173">
    <property type="entry name" value="TPR_TTI1_N"/>
    <property type="match status" value="1"/>
</dbReference>
<dbReference type="InterPro" id="IPR049362">
    <property type="entry name" value="TTI1_rpt"/>
</dbReference>
<dbReference type="GeneID" id="19199194"/>
<dbReference type="Gene3D" id="1.25.10.10">
    <property type="entry name" value="Leucine-rich Repeat Variant"/>
    <property type="match status" value="1"/>
</dbReference>
<dbReference type="Pfam" id="PF24181">
    <property type="entry name" value="TPR_TTI1_C"/>
    <property type="match status" value="1"/>
</dbReference>
<accession>A0A5M3N7E7</accession>
<protein>
    <recommendedName>
        <fullName evidence="6">ARM repeat-containing protein</fullName>
    </recommendedName>
</protein>
<sequence length="1007" mass="110587">MLSGSILGGIEAKGKGKDRDEHTKEAAAHCLWALLHERPSLASPTDQATIRLSEIQTHTKAMKFIPILGQTLNALLETALSPHLSLQRMSLRVLSVMINVYAADAFVPSVLPGVVSSMSKICLDKTRQKGWVNGEVVAASLDVLRIVILKSISDERCIAEGAVRSMVNLEDLQDLAGTGEERKPPDPPPFCTARTATWLRASSAQLHIALNSLSVLTNHPTPAASNALSTFAFQILQETSLTLPQSQPLLLSWLLSLSNSTFSGVSELARNNLFDLFASPSLTTQTLLETLLQISQDSLAALPRSIAAQSDARVEHIAGQIEAVCNLATLSEDNPKAPLASIRQGVSILLGPSGGIEKWGWALLSVLELSTPSVAVNHPSIGQLFLEGSEEDADSTTFPDVELKNVASRSAQERLAQMFWSLGRTCGDNGLYAVDWFFDVGRNLHSGLSPPALWCAARLLEGMGNIQLFYQAHVHLATPSPSQRFLTYCRGLSKNISEWWDEEAENRETEPKESSSADDHSLRTEVKKGLSSIRLSSRLPEPLVDIGTRPSIQPALRKSLALHLLAISGNILQARFTPMFIYILYPILHSIVSPIPHLSLTGLSTLNSIANATSYASPANLLLSNFDYALDSVSRRLSRRWLDMDAPKVLAVLVRLVGSEVVQKAGDVVEECFDRLDEYHGYSVIVEGLVEVLGEVLKVIELDEPRSTDQGGQVKRAESHTLSSLRPFLHWVSHRHDPVEDTTDYGPAPHRPWGEPAKKEDEAARGPSDMEKEPDFTPSQALTQQMVSRSIYFLTHQSPVIRARILNLLASASAVLPESALLPSIHKAWPFILNRFDDAEQYIVSAAAGLVENLAIHVGSFMTRRVWGDIWPRFMRMLAKLDEADSRNALARRGSGAVGTASAYTHSHRLYRSILRTMEAAVKGVDIEDSTIWQVTLACRRFLHREAHEELQALARLLYQALAGVNEDAVWVALMSTLGKLDGEGSYLRESRWDIENNVMAILGTSW</sequence>
<dbReference type="InterPro" id="IPR016024">
    <property type="entry name" value="ARM-type_fold"/>
</dbReference>
<dbReference type="GO" id="GO:0005737">
    <property type="term" value="C:cytoplasm"/>
    <property type="evidence" value="ECO:0007669"/>
    <property type="project" value="TreeGrafter"/>
</dbReference>
<reference evidence="5" key="1">
    <citation type="journal article" date="2012" name="Science">
        <title>The Paleozoic origin of enzymatic lignin decomposition reconstructed from 31 fungal genomes.</title>
        <authorList>
            <person name="Floudas D."/>
            <person name="Binder M."/>
            <person name="Riley R."/>
            <person name="Barry K."/>
            <person name="Blanchette R.A."/>
            <person name="Henrissat B."/>
            <person name="Martinez A.T."/>
            <person name="Otillar R."/>
            <person name="Spatafora J.W."/>
            <person name="Yadav J.S."/>
            <person name="Aerts A."/>
            <person name="Benoit I."/>
            <person name="Boyd A."/>
            <person name="Carlson A."/>
            <person name="Copeland A."/>
            <person name="Coutinho P.M."/>
            <person name="de Vries R.P."/>
            <person name="Ferreira P."/>
            <person name="Findley K."/>
            <person name="Foster B."/>
            <person name="Gaskell J."/>
            <person name="Glotzer D."/>
            <person name="Gorecki P."/>
            <person name="Heitman J."/>
            <person name="Hesse C."/>
            <person name="Hori C."/>
            <person name="Igarashi K."/>
            <person name="Jurgens J.A."/>
            <person name="Kallen N."/>
            <person name="Kersten P."/>
            <person name="Kohler A."/>
            <person name="Kuees U."/>
            <person name="Kumar T.K.A."/>
            <person name="Kuo A."/>
            <person name="LaButti K."/>
            <person name="Larrondo L.F."/>
            <person name="Lindquist E."/>
            <person name="Ling A."/>
            <person name="Lombard V."/>
            <person name="Lucas S."/>
            <person name="Lundell T."/>
            <person name="Martin R."/>
            <person name="McLaughlin D.J."/>
            <person name="Morgenstern I."/>
            <person name="Morin E."/>
            <person name="Murat C."/>
            <person name="Nagy L.G."/>
            <person name="Nolan M."/>
            <person name="Ohm R.A."/>
            <person name="Patyshakuliyeva A."/>
            <person name="Rokas A."/>
            <person name="Ruiz-Duenas F.J."/>
            <person name="Sabat G."/>
            <person name="Salamov A."/>
            <person name="Samejima M."/>
            <person name="Schmutz J."/>
            <person name="Slot J.C."/>
            <person name="St John F."/>
            <person name="Stenlid J."/>
            <person name="Sun H."/>
            <person name="Sun S."/>
            <person name="Syed K."/>
            <person name="Tsang A."/>
            <person name="Wiebenga A."/>
            <person name="Young D."/>
            <person name="Pisabarro A."/>
            <person name="Eastwood D.C."/>
            <person name="Martin F."/>
            <person name="Cullen D."/>
            <person name="Grigoriev I.V."/>
            <person name="Hibbett D.S."/>
        </authorList>
    </citation>
    <scope>NUCLEOTIDE SEQUENCE [LARGE SCALE GENOMIC DNA]</scope>
    <source>
        <strain evidence="5">RWD-64-598 SS2</strain>
    </source>
</reference>
<keyword evidence="5" id="KW-1185">Reference proteome</keyword>
<dbReference type="Proteomes" id="UP000053558">
    <property type="component" value="Unassembled WGS sequence"/>
</dbReference>
<dbReference type="InterPro" id="IPR057567">
    <property type="entry name" value="TPR_TTI1_C"/>
</dbReference>
<organism evidence="4 5">
    <name type="scientific">Coniophora puteana (strain RWD-64-598)</name>
    <name type="common">Brown rot fungus</name>
    <dbReference type="NCBI Taxonomy" id="741705"/>
    <lineage>
        <taxon>Eukaryota</taxon>
        <taxon>Fungi</taxon>
        <taxon>Dikarya</taxon>
        <taxon>Basidiomycota</taxon>
        <taxon>Agaricomycotina</taxon>
        <taxon>Agaricomycetes</taxon>
        <taxon>Agaricomycetidae</taxon>
        <taxon>Boletales</taxon>
        <taxon>Coniophorineae</taxon>
        <taxon>Coniophoraceae</taxon>
        <taxon>Coniophora</taxon>
    </lineage>
</organism>
<gene>
    <name evidence="4" type="ORF">CONPUDRAFT_115994</name>
</gene>
<dbReference type="PANTHER" id="PTHR18460">
    <property type="entry name" value="TEL2 INTERACTING PROTEIN 1 TTI1 FAMILY MEMBER"/>
    <property type="match status" value="1"/>
</dbReference>
<feature type="region of interest" description="Disordered" evidence="1">
    <location>
        <begin position="1"/>
        <end position="21"/>
    </location>
</feature>